<dbReference type="EMBL" id="CM035414">
    <property type="protein sequence ID" value="KAH7430455.1"/>
    <property type="molecule type" value="Genomic_DNA"/>
</dbReference>
<dbReference type="AlphaFoldDB" id="A0A8T2UA25"/>
<dbReference type="PANTHER" id="PTHR46137">
    <property type="entry name" value="OS05G0310600 PROTEIN"/>
    <property type="match status" value="1"/>
</dbReference>
<proteinExistence type="predicted"/>
<gene>
    <name evidence="1" type="ORF">KP509_09G100000</name>
</gene>
<evidence type="ECO:0000313" key="1">
    <source>
        <dbReference type="EMBL" id="KAH7430455.1"/>
    </source>
</evidence>
<reference evidence="1" key="1">
    <citation type="submission" date="2021-08" db="EMBL/GenBank/DDBJ databases">
        <title>WGS assembly of Ceratopteris richardii.</title>
        <authorList>
            <person name="Marchant D.B."/>
            <person name="Chen G."/>
            <person name="Jenkins J."/>
            <person name="Shu S."/>
            <person name="Leebens-Mack J."/>
            <person name="Grimwood J."/>
            <person name="Schmutz J."/>
            <person name="Soltis P."/>
            <person name="Soltis D."/>
            <person name="Chen Z.-H."/>
        </authorList>
    </citation>
    <scope>NUCLEOTIDE SEQUENCE</scope>
    <source>
        <strain evidence="1">Whitten #5841</strain>
        <tissue evidence="1">Leaf</tissue>
    </source>
</reference>
<dbReference type="Proteomes" id="UP000825935">
    <property type="component" value="Chromosome 9"/>
</dbReference>
<dbReference type="Gene3D" id="3.90.1720.10">
    <property type="entry name" value="endopeptidase domain like (from Nostoc punctiforme)"/>
    <property type="match status" value="1"/>
</dbReference>
<accession>A0A8T2UA25</accession>
<dbReference type="OrthoDB" id="421951at2759"/>
<name>A0A8T2UA25_CERRI</name>
<dbReference type="OMA" id="MENINCV"/>
<protein>
    <submittedName>
        <fullName evidence="1">Uncharacterized protein</fullName>
    </submittedName>
</protein>
<evidence type="ECO:0000313" key="2">
    <source>
        <dbReference type="Proteomes" id="UP000825935"/>
    </source>
</evidence>
<comment type="caution">
    <text evidence="1">The sequence shown here is derived from an EMBL/GenBank/DDBJ whole genome shotgun (WGS) entry which is preliminary data.</text>
</comment>
<organism evidence="1 2">
    <name type="scientific">Ceratopteris richardii</name>
    <name type="common">Triangle waterfern</name>
    <dbReference type="NCBI Taxonomy" id="49495"/>
    <lineage>
        <taxon>Eukaryota</taxon>
        <taxon>Viridiplantae</taxon>
        <taxon>Streptophyta</taxon>
        <taxon>Embryophyta</taxon>
        <taxon>Tracheophyta</taxon>
        <taxon>Polypodiopsida</taxon>
        <taxon>Polypodiidae</taxon>
        <taxon>Polypodiales</taxon>
        <taxon>Pteridineae</taxon>
        <taxon>Pteridaceae</taxon>
        <taxon>Parkerioideae</taxon>
        <taxon>Ceratopteris</taxon>
    </lineage>
</organism>
<sequence>MGLFSNKISKEELQVGDHIYSWRRCYIYAHHVLNFTARTGGEEGMRRILNNLLVSSVPQKSFQHCSECSQNMENINCVLVSCLECFIHGRPIHRFKYGADTKTFLAQARGGTCTFAHADPVEDVLHRALFLWENDCAIYCKTGLLLTSQSMGGRSGQIVTSFLTIPLSFSSLYLSDLPTAVGIYFVSRYLKDLGIRKDVVKVPVEDLAINLGWSASPITNDQN</sequence>
<dbReference type="PANTHER" id="PTHR46137:SF3">
    <property type="entry name" value="OS05G0310600 PROTEIN"/>
    <property type="match status" value="1"/>
</dbReference>
<keyword evidence="2" id="KW-1185">Reference proteome</keyword>